<evidence type="ECO:0000259" key="4">
    <source>
        <dbReference type="PROSITE" id="PS01124"/>
    </source>
</evidence>
<accession>A0ABX2AM80</accession>
<evidence type="ECO:0000256" key="2">
    <source>
        <dbReference type="ARBA" id="ARBA00023125"/>
    </source>
</evidence>
<comment type="caution">
    <text evidence="5">The sequence shown here is derived from an EMBL/GenBank/DDBJ whole genome shotgun (WGS) entry which is preliminary data.</text>
</comment>
<organism evidence="5 6">
    <name type="scientific">Xylanibacter muris</name>
    <dbReference type="NCBI Taxonomy" id="2736290"/>
    <lineage>
        <taxon>Bacteria</taxon>
        <taxon>Pseudomonadati</taxon>
        <taxon>Bacteroidota</taxon>
        <taxon>Bacteroidia</taxon>
        <taxon>Bacteroidales</taxon>
        <taxon>Prevotellaceae</taxon>
        <taxon>Xylanibacter</taxon>
    </lineage>
</organism>
<dbReference type="Gene3D" id="1.10.10.60">
    <property type="entry name" value="Homeodomain-like"/>
    <property type="match status" value="1"/>
</dbReference>
<evidence type="ECO:0000313" key="5">
    <source>
        <dbReference type="EMBL" id="NPD92298.1"/>
    </source>
</evidence>
<evidence type="ECO:0000256" key="3">
    <source>
        <dbReference type="ARBA" id="ARBA00023163"/>
    </source>
</evidence>
<dbReference type="RefSeq" id="WP_172275631.1">
    <property type="nucleotide sequence ID" value="NZ_CASHBK010000006.1"/>
</dbReference>
<dbReference type="SMART" id="SM00342">
    <property type="entry name" value="HTH_ARAC"/>
    <property type="match status" value="1"/>
</dbReference>
<dbReference type="EMBL" id="JABKKF010000006">
    <property type="protein sequence ID" value="NPD92298.1"/>
    <property type="molecule type" value="Genomic_DNA"/>
</dbReference>
<keyword evidence="6" id="KW-1185">Reference proteome</keyword>
<feature type="domain" description="HTH araC/xylS-type" evidence="4">
    <location>
        <begin position="203"/>
        <end position="301"/>
    </location>
</feature>
<keyword evidence="3" id="KW-0804">Transcription</keyword>
<dbReference type="InterPro" id="IPR009057">
    <property type="entry name" value="Homeodomain-like_sf"/>
</dbReference>
<dbReference type="InterPro" id="IPR018060">
    <property type="entry name" value="HTH_AraC"/>
</dbReference>
<dbReference type="PANTHER" id="PTHR43280:SF32">
    <property type="entry name" value="TRANSCRIPTIONAL REGULATORY PROTEIN"/>
    <property type="match status" value="1"/>
</dbReference>
<dbReference type="Pfam" id="PF12833">
    <property type="entry name" value="HTH_18"/>
    <property type="match status" value="1"/>
</dbReference>
<sequence>MASIFKGLEMMMLPISNEAQIFEDKFMLTDNIDIQDGAVELEKFRSSECPFKINFNMVLFCVEGDLKVRVNFHDYRLQACSVLFVLPGSIGECLEYTENCRLFVIAFSGNMDITAINSPMAMMMKQYVSSNAVVKISQKEADECLMLYRMMSDKMQLPDFIFKNEVLNGYMQVLYAIGYQWLSDNKKHMDLQKRESRQQRLCDNFLELVRDNHLKQREISFYADKLCVTPKYLSGIVYQVSRRYASEWIKDYVILEAKALLRSNCYTVQQISDMLNFASPSFFGKYFKAAVGCSPRKYAMGGDLT</sequence>
<protein>
    <submittedName>
        <fullName evidence="5">AraC family transcriptional regulator</fullName>
    </submittedName>
</protein>
<reference evidence="5 6" key="1">
    <citation type="submission" date="2020-05" db="EMBL/GenBank/DDBJ databases">
        <title>Distinct polysaccharide utilization as determinants for interspecies competition between intestinal Prevotella spp.</title>
        <authorList>
            <person name="Galvez E.J.C."/>
            <person name="Iljazovic A."/>
            <person name="Strowig T."/>
        </authorList>
    </citation>
    <scope>NUCLEOTIDE SEQUENCE [LARGE SCALE GENOMIC DNA]</scope>
    <source>
        <strain evidence="5 6">PMUR</strain>
    </source>
</reference>
<evidence type="ECO:0000313" key="6">
    <source>
        <dbReference type="Proteomes" id="UP000714420"/>
    </source>
</evidence>
<dbReference type="PANTHER" id="PTHR43280">
    <property type="entry name" value="ARAC-FAMILY TRANSCRIPTIONAL REGULATOR"/>
    <property type="match status" value="1"/>
</dbReference>
<dbReference type="SUPFAM" id="SSF46689">
    <property type="entry name" value="Homeodomain-like"/>
    <property type="match status" value="1"/>
</dbReference>
<proteinExistence type="predicted"/>
<evidence type="ECO:0000256" key="1">
    <source>
        <dbReference type="ARBA" id="ARBA00023015"/>
    </source>
</evidence>
<gene>
    <name evidence="5" type="ORF">HPS56_08055</name>
</gene>
<dbReference type="Proteomes" id="UP000714420">
    <property type="component" value="Unassembled WGS sequence"/>
</dbReference>
<keyword evidence="2" id="KW-0238">DNA-binding</keyword>
<dbReference type="PROSITE" id="PS01124">
    <property type="entry name" value="HTH_ARAC_FAMILY_2"/>
    <property type="match status" value="1"/>
</dbReference>
<name>A0ABX2AM80_9BACT</name>
<keyword evidence="1" id="KW-0805">Transcription regulation</keyword>